<sequence>MPRNLKVHLWLPNIFQFKGGIQVYCAFLIEALQEVYPNAFYDVFLKHDTHYTPNVRVLPETKFHYGGNIPLKLRTFYFALLLFISSFQKRPDLIICGHANFTPVAHLVQRLMGISYWTVAHGVDAWNLQNPHIIQALRHADRILAVSHYTRDRLLQEQALDPEKVVVLPNTFDTSRFQIAPKPQSLLEKYNLTPDQQVILTIARLAGEERYKGYDQIIRALPEIIKTIPNIHYLIGGKGGDRPRIEKLIQDLDLEDYVTLAGFIPDEELADHYNLCDVFAMPSKGEGFGIVYLEAMACGKPTIGGNQDGAIDALCNGELGVLVNPDDLDEISTVITQILEKTYPLPILYQPETLRQKVIEIYGFEQFKQNLAQLLSAQFNQ</sequence>
<dbReference type="Pfam" id="PF00534">
    <property type="entry name" value="Glycos_transf_1"/>
    <property type="match status" value="1"/>
</dbReference>
<dbReference type="Proteomes" id="UP000001425">
    <property type="component" value="Chromosome"/>
</dbReference>
<dbReference type="AlphaFoldDB" id="P72911"/>
<dbReference type="InParanoid" id="P72911"/>
<proteinExistence type="predicted"/>
<name>P72911_SYNY3</name>
<evidence type="ECO:0000313" key="4">
    <source>
        <dbReference type="Proteomes" id="UP000001425"/>
    </source>
</evidence>
<dbReference type="EnsemblBacteria" id="BAA16928">
    <property type="protein sequence ID" value="BAA16928"/>
    <property type="gene ID" value="BAA16928"/>
</dbReference>
<dbReference type="EMBL" id="BA000022">
    <property type="protein sequence ID" value="BAA16928.1"/>
    <property type="molecule type" value="Genomic_DNA"/>
</dbReference>
<reference evidence="3 4" key="2">
    <citation type="journal article" date="1996" name="DNA Res.">
        <title>Sequence analysis of the genome of the unicellular cyanobacterium Synechocystis sp. strain PCC6803. II. Sequence determination of the entire genome and assignment of potential protein-coding regions.</title>
        <authorList>
            <person name="Kaneko T."/>
            <person name="Sato S."/>
            <person name="Kotani H."/>
            <person name="Tanaka A."/>
            <person name="Asamizu E."/>
            <person name="Nakamura Y."/>
            <person name="Miyajima N."/>
            <person name="Hirosawa M."/>
            <person name="Sugiura M."/>
            <person name="Sasamoto S."/>
            <person name="Kimura T."/>
            <person name="Hosouchi T."/>
            <person name="Matsuno A."/>
            <person name="Muraki A."/>
            <person name="Nakazaki N."/>
            <person name="Naruo K."/>
            <person name="Okumura S."/>
            <person name="Shimpo S."/>
            <person name="Takeuchi C."/>
            <person name="Wada T."/>
            <person name="Watanabe A."/>
            <person name="Yamada M."/>
            <person name="Yasuda M."/>
            <person name="Tabata S."/>
        </authorList>
    </citation>
    <scope>NUCLEOTIDE SEQUENCE [LARGE SCALE GENOMIC DNA]</scope>
    <source>
        <strain evidence="4">ATCC 27184 / PCC 6803 / Kazusa</strain>
    </source>
</reference>
<accession>P72911</accession>
<reference evidence="3 4" key="1">
    <citation type="journal article" date="1995" name="DNA Res.">
        <title>Sequence analysis of the genome of the unicellular cyanobacterium Synechocystis sp. strain PCC6803. I. Sequence features in the 1 Mb region from map positions 64% to 92% of the genome.</title>
        <authorList>
            <person name="Kaneko T."/>
            <person name="Tanaka A."/>
            <person name="Sato S."/>
            <person name="Kotani H."/>
            <person name="Sazuka T."/>
            <person name="Miyajima N."/>
            <person name="Sugiura M."/>
            <person name="Tabata S."/>
        </authorList>
    </citation>
    <scope>NUCLEOTIDE SEQUENCE [LARGE SCALE GENOMIC DNA]</scope>
    <source>
        <strain evidence="4">ATCC 27184 / PCC 6803 / Kazusa</strain>
    </source>
</reference>
<organism evidence="3 4">
    <name type="scientific">Synechocystis sp. (strain ATCC 27184 / PCC 6803 / Kazusa)</name>
    <dbReference type="NCBI Taxonomy" id="1111708"/>
    <lineage>
        <taxon>Bacteria</taxon>
        <taxon>Bacillati</taxon>
        <taxon>Cyanobacteriota</taxon>
        <taxon>Cyanophyceae</taxon>
        <taxon>Synechococcales</taxon>
        <taxon>Merismopediaceae</taxon>
        <taxon>Synechocystis</taxon>
    </lineage>
</organism>
<dbReference type="CAZy" id="GT4">
    <property type="family name" value="Glycosyltransferase Family 4"/>
</dbReference>
<feature type="domain" description="Glycosyltransferase subfamily 4-like N-terminal" evidence="2">
    <location>
        <begin position="19"/>
        <end position="176"/>
    </location>
</feature>
<dbReference type="PANTHER" id="PTHR45871">
    <property type="entry name" value="N-ACETYLGLUCOSAMINYL-PHOSPHATIDYLINOSITOL BIOSYNTHETIC PROTEIN"/>
    <property type="match status" value="1"/>
</dbReference>
<dbReference type="IntAct" id="P72911">
    <property type="interactions" value="1"/>
</dbReference>
<dbReference type="PaxDb" id="1148-1652002"/>
<dbReference type="KEGG" id="syn:slr1076"/>
<evidence type="ECO:0000313" key="3">
    <source>
        <dbReference type="EMBL" id="BAA16928.1"/>
    </source>
</evidence>
<dbReference type="Gene3D" id="3.40.50.2000">
    <property type="entry name" value="Glycogen Phosphorylase B"/>
    <property type="match status" value="2"/>
</dbReference>
<dbReference type="InterPro" id="IPR028098">
    <property type="entry name" value="Glyco_trans_4-like_N"/>
</dbReference>
<dbReference type="PIR" id="S74777">
    <property type="entry name" value="S74777"/>
</dbReference>
<dbReference type="eggNOG" id="COG0438">
    <property type="taxonomic scope" value="Bacteria"/>
</dbReference>
<dbReference type="STRING" id="1148.gene:10497788"/>
<keyword evidence="4" id="KW-1185">Reference proteome</keyword>
<protein>
    <submittedName>
        <fullName evidence="3">Slr1076 protein</fullName>
    </submittedName>
</protein>
<dbReference type="Pfam" id="PF13439">
    <property type="entry name" value="Glyco_transf_4"/>
    <property type="match status" value="1"/>
</dbReference>
<dbReference type="SUPFAM" id="SSF53756">
    <property type="entry name" value="UDP-Glycosyltransferase/glycogen phosphorylase"/>
    <property type="match status" value="1"/>
</dbReference>
<evidence type="ECO:0000259" key="1">
    <source>
        <dbReference type="Pfam" id="PF00534"/>
    </source>
</evidence>
<dbReference type="PhylomeDB" id="P72911"/>
<evidence type="ECO:0000259" key="2">
    <source>
        <dbReference type="Pfam" id="PF13439"/>
    </source>
</evidence>
<dbReference type="InterPro" id="IPR001296">
    <property type="entry name" value="Glyco_trans_1"/>
</dbReference>
<gene>
    <name evidence="3" type="ordered locus">slr1076</name>
</gene>
<dbReference type="GO" id="GO:0016757">
    <property type="term" value="F:glycosyltransferase activity"/>
    <property type="evidence" value="ECO:0007669"/>
    <property type="project" value="InterPro"/>
</dbReference>
<dbReference type="PANTHER" id="PTHR45871:SF1">
    <property type="entry name" value="PHOSPHATIDYLINOSITOL N-ACETYLGLUCOSAMINYLTRANSFERASE SUBUNIT A"/>
    <property type="match status" value="1"/>
</dbReference>
<dbReference type="FunCoup" id="P72911">
    <property type="interactions" value="304"/>
</dbReference>
<feature type="domain" description="Glycosyl transferase family 1" evidence="1">
    <location>
        <begin position="188"/>
        <end position="341"/>
    </location>
</feature>